<proteinExistence type="predicted"/>
<dbReference type="VEuPathDB" id="FungiDB:EMCG_06030"/>
<feature type="compositionally biased region" description="Polar residues" evidence="1">
    <location>
        <begin position="542"/>
        <end position="553"/>
    </location>
</feature>
<evidence type="ECO:0000256" key="1">
    <source>
        <dbReference type="SAM" id="MobiDB-lite"/>
    </source>
</evidence>
<dbReference type="EMBL" id="LCZI01000127">
    <property type="protein sequence ID" value="KKZ68274.1"/>
    <property type="molecule type" value="Genomic_DNA"/>
</dbReference>
<sequence length="553" mass="59888">MAESRIPSSNQTSSQPGASLTGSSSHLRHRPLSRSATTALTELSSNPPASPGRLRRSSTFSDTVSEARNSIKSSTDDLFLPRVNPSIRSLDNDNESHWQSVPLALALLPAVGGLLFQNGSAVATDLTLLVLAAVFLNWSIRLPWDWYRSAQEMSRTLSPEEEFDMDVIIEEPGESEPELDNDEDRDPKTSSQKPRSTSPAATSPQSLAAKAAMAELHRHELAALASCFLLPIVGAWLLHALRSQLSRPSEGLVSNYNLTVFLLAAEIRPFSHLLKMVQARTLYLQRLVSPNKESRDKIDASKILDLSTRLEELEAHIAESASQQQHQHQQSPHGAMHENLSPTTNTSTNTTKNPDPDKQTLQPDISALTRAMRRYEKRTALHTHETETRLQSLEKRLNDALSLNAAAQRSTTAHRSSRVFILLNWMCGAVVLPAQVIWGLCCMPFRMVGWWTRWGLGWVGAGGSSQGGRGDGKEVGKGLGRRKISGNGNGDGNGNGNGNSNGGGNGAKRATPPISISREWVGSTAGGGGGRSQQRGIGTGRLSMSSLRSGDLI</sequence>
<dbReference type="PANTHER" id="PTHR42032">
    <property type="entry name" value="YALI0E30679P"/>
    <property type="match status" value="1"/>
</dbReference>
<name>A0A0G2J779_9EURO</name>
<feature type="compositionally biased region" description="Low complexity" evidence="1">
    <location>
        <begin position="319"/>
        <end position="331"/>
    </location>
</feature>
<feature type="region of interest" description="Disordered" evidence="1">
    <location>
        <begin position="1"/>
        <end position="67"/>
    </location>
</feature>
<comment type="caution">
    <text evidence="2">The sequence shown here is derived from an EMBL/GenBank/DDBJ whole genome shotgun (WGS) entry which is preliminary data.</text>
</comment>
<accession>A0A0G2J779</accession>
<dbReference type="AlphaFoldDB" id="A0A0G2J779"/>
<feature type="compositionally biased region" description="Polar residues" evidence="1">
    <location>
        <begin position="1"/>
        <end position="22"/>
    </location>
</feature>
<feature type="compositionally biased region" description="Polar residues" evidence="1">
    <location>
        <begin position="189"/>
        <end position="205"/>
    </location>
</feature>
<organism evidence="2 3">
    <name type="scientific">[Emmonsia] crescens</name>
    <dbReference type="NCBI Taxonomy" id="73230"/>
    <lineage>
        <taxon>Eukaryota</taxon>
        <taxon>Fungi</taxon>
        <taxon>Dikarya</taxon>
        <taxon>Ascomycota</taxon>
        <taxon>Pezizomycotina</taxon>
        <taxon>Eurotiomycetes</taxon>
        <taxon>Eurotiomycetidae</taxon>
        <taxon>Onygenales</taxon>
        <taxon>Ajellomycetaceae</taxon>
        <taxon>Emergomyces</taxon>
    </lineage>
</organism>
<reference evidence="3" key="1">
    <citation type="journal article" date="2015" name="PLoS Genet.">
        <title>The dynamic genome and transcriptome of the human fungal pathogen Blastomyces and close relative Emmonsia.</title>
        <authorList>
            <person name="Munoz J.F."/>
            <person name="Gauthier G.M."/>
            <person name="Desjardins C.A."/>
            <person name="Gallo J.E."/>
            <person name="Holder J."/>
            <person name="Sullivan T.D."/>
            <person name="Marty A.J."/>
            <person name="Carmen J.C."/>
            <person name="Chen Z."/>
            <person name="Ding L."/>
            <person name="Gujja S."/>
            <person name="Magrini V."/>
            <person name="Misas E."/>
            <person name="Mitreva M."/>
            <person name="Priest M."/>
            <person name="Saif S."/>
            <person name="Whiston E.A."/>
            <person name="Young S."/>
            <person name="Zeng Q."/>
            <person name="Goldman W.E."/>
            <person name="Mardis E.R."/>
            <person name="Taylor J.W."/>
            <person name="McEwen J.G."/>
            <person name="Clay O.K."/>
            <person name="Klein B.S."/>
            <person name="Cuomo C.A."/>
        </authorList>
    </citation>
    <scope>NUCLEOTIDE SEQUENCE [LARGE SCALE GENOMIC DNA]</scope>
    <source>
        <strain evidence="3">UAMH 3008</strain>
    </source>
</reference>
<dbReference type="Proteomes" id="UP000034164">
    <property type="component" value="Unassembled WGS sequence"/>
</dbReference>
<feature type="region of interest" description="Disordered" evidence="1">
    <location>
        <begin position="319"/>
        <end position="364"/>
    </location>
</feature>
<protein>
    <submittedName>
        <fullName evidence="2">Uncharacterized protein</fullName>
    </submittedName>
</protein>
<gene>
    <name evidence="2" type="ORF">EMCG_06030</name>
</gene>
<feature type="compositionally biased region" description="Polar residues" evidence="1">
    <location>
        <begin position="57"/>
        <end position="67"/>
    </location>
</feature>
<feature type="compositionally biased region" description="Acidic residues" evidence="1">
    <location>
        <begin position="172"/>
        <end position="184"/>
    </location>
</feature>
<evidence type="ECO:0000313" key="2">
    <source>
        <dbReference type="EMBL" id="KKZ68274.1"/>
    </source>
</evidence>
<evidence type="ECO:0000313" key="3">
    <source>
        <dbReference type="Proteomes" id="UP000034164"/>
    </source>
</evidence>
<feature type="region of interest" description="Disordered" evidence="1">
    <location>
        <begin position="172"/>
        <end position="205"/>
    </location>
</feature>
<dbReference type="OrthoDB" id="5422510at2759"/>
<dbReference type="PANTHER" id="PTHR42032:SF1">
    <property type="entry name" value="YALI0E30679P"/>
    <property type="match status" value="1"/>
</dbReference>
<feature type="compositionally biased region" description="Gly residues" evidence="1">
    <location>
        <begin position="487"/>
        <end position="506"/>
    </location>
</feature>
<feature type="compositionally biased region" description="Low complexity" evidence="1">
    <location>
        <begin position="341"/>
        <end position="353"/>
    </location>
</feature>
<feature type="region of interest" description="Disordered" evidence="1">
    <location>
        <begin position="462"/>
        <end position="553"/>
    </location>
</feature>
<feature type="compositionally biased region" description="Polar residues" evidence="1">
    <location>
        <begin position="36"/>
        <end position="47"/>
    </location>
</feature>